<organism evidence="2 3">
    <name type="scientific">Meloidogyne graminicola</name>
    <dbReference type="NCBI Taxonomy" id="189291"/>
    <lineage>
        <taxon>Eukaryota</taxon>
        <taxon>Metazoa</taxon>
        <taxon>Ecdysozoa</taxon>
        <taxon>Nematoda</taxon>
        <taxon>Chromadorea</taxon>
        <taxon>Rhabditida</taxon>
        <taxon>Tylenchina</taxon>
        <taxon>Tylenchomorpha</taxon>
        <taxon>Tylenchoidea</taxon>
        <taxon>Meloidogynidae</taxon>
        <taxon>Meloidogyninae</taxon>
        <taxon>Meloidogyne</taxon>
    </lineage>
</organism>
<comment type="caution">
    <text evidence="2">The sequence shown here is derived from an EMBL/GenBank/DDBJ whole genome shotgun (WGS) entry which is preliminary data.</text>
</comment>
<evidence type="ECO:0000313" key="3">
    <source>
        <dbReference type="Proteomes" id="UP000605970"/>
    </source>
</evidence>
<dbReference type="OrthoDB" id="5903906at2759"/>
<evidence type="ECO:0000313" key="2">
    <source>
        <dbReference type="EMBL" id="KAF7630956.1"/>
    </source>
</evidence>
<dbReference type="AlphaFoldDB" id="A0A8S9ZER8"/>
<protein>
    <submittedName>
        <fullName evidence="2">Uncharacterized protein</fullName>
    </submittedName>
</protein>
<proteinExistence type="predicted"/>
<evidence type="ECO:0000256" key="1">
    <source>
        <dbReference type="SAM" id="Coils"/>
    </source>
</evidence>
<gene>
    <name evidence="2" type="ORF">Mgra_00008786</name>
</gene>
<dbReference type="Proteomes" id="UP000605970">
    <property type="component" value="Unassembled WGS sequence"/>
</dbReference>
<reference evidence="2" key="1">
    <citation type="journal article" date="2020" name="Ecol. Evol.">
        <title>Genome structure and content of the rice root-knot nematode (Meloidogyne graminicola).</title>
        <authorList>
            <person name="Phan N.T."/>
            <person name="Danchin E.G.J."/>
            <person name="Klopp C."/>
            <person name="Perfus-Barbeoch L."/>
            <person name="Kozlowski D.K."/>
            <person name="Koutsovoulos G.D."/>
            <person name="Lopez-Roques C."/>
            <person name="Bouchez O."/>
            <person name="Zahm M."/>
            <person name="Besnard G."/>
            <person name="Bellafiore S."/>
        </authorList>
    </citation>
    <scope>NUCLEOTIDE SEQUENCE</scope>
    <source>
        <strain evidence="2">VN-18</strain>
    </source>
</reference>
<feature type="coiled-coil region" evidence="1">
    <location>
        <begin position="523"/>
        <end position="565"/>
    </location>
</feature>
<dbReference type="EMBL" id="JABEBT010000123">
    <property type="protein sequence ID" value="KAF7630956.1"/>
    <property type="molecule type" value="Genomic_DNA"/>
</dbReference>
<keyword evidence="3" id="KW-1185">Reference proteome</keyword>
<name>A0A8S9ZER8_9BILA</name>
<accession>A0A8S9ZER8</accession>
<keyword evidence="1" id="KW-0175">Coiled coil</keyword>
<sequence>MLRLNVKKEKDNNQFVGIDSSTFKNNKHGTCEKFLACERRRINLQNNYGNNIKMSCVHLLNKANEFGIKLKLRHKRRISSKKKIRACFQKINKSIKKNAKKDDNSKWPKVVVAGVGSFPSSHIFPEKQQSIPYGNMKEIEYELERNPTPSVDFTDISTYSSLTTTITTTTTPMHNSKENKKAELEITKNLENERRHPPEWMTQFSNNLNYPHRPSQYMADHQPRGIFPATRRVQQQRKTAAAIKQLVGNNKWGKKFEARKSFALPSWVNLTEMRIIAARPHLAKLESWRLLNAAKAAKERIQKQMLSLSAKAFGVTNEKINNTKINLDNKNIKPYNNSIKTTLEQLTTKSSTLPTTSLYDMKFTQIWTKRRSLESTTTIKTTLNLNITLKKNKTQEDDYSSLESVIDPKSWEDIDVFRKLSNVSLNLPNKKQPKTTTPAILHKKLNTSLNKTNSKNKLKHSGQAVMNQSLLKTPKKRVEITMDLNKNKLNKQKTSNSTKNHTHLSASKTFISKNFTKNQNLYLKKLINSREELEHLRHALIKNLEKFLKNKKEKLEAENVRQKRLNDPTAMSKKFYISFPEIFIYRKDLEMLDLNSCCLYIICKNYLKQINSFCSIKNINSNKRRKHSIPEKFNLDTLKLAQFTKNKFEKEIIKSSEKCKNLNWALLQQLYCTEKIIQLQQYCQNLGNLNCQNQINSSGFNYSIKQIKQRE</sequence>